<evidence type="ECO:0000313" key="2">
    <source>
        <dbReference type="EMBL" id="CAH3187128.1"/>
    </source>
</evidence>
<feature type="non-terminal residue" evidence="2">
    <location>
        <position position="200"/>
    </location>
</feature>
<evidence type="ECO:0000256" key="1">
    <source>
        <dbReference type="SAM" id="MobiDB-lite"/>
    </source>
</evidence>
<feature type="region of interest" description="Disordered" evidence="1">
    <location>
        <begin position="1"/>
        <end position="26"/>
    </location>
</feature>
<accession>A0ABN8SBJ6</accession>
<protein>
    <submittedName>
        <fullName evidence="2">Uncharacterized protein</fullName>
    </submittedName>
</protein>
<name>A0ABN8SBJ6_9CNID</name>
<reference evidence="2 3" key="1">
    <citation type="submission" date="2022-05" db="EMBL/GenBank/DDBJ databases">
        <authorList>
            <consortium name="Genoscope - CEA"/>
            <person name="William W."/>
        </authorList>
    </citation>
    <scope>NUCLEOTIDE SEQUENCE [LARGE SCALE GENOMIC DNA]</scope>
</reference>
<evidence type="ECO:0000313" key="3">
    <source>
        <dbReference type="Proteomes" id="UP001159405"/>
    </source>
</evidence>
<dbReference type="Proteomes" id="UP001159405">
    <property type="component" value="Unassembled WGS sequence"/>
</dbReference>
<feature type="compositionally biased region" description="Basic and acidic residues" evidence="1">
    <location>
        <begin position="7"/>
        <end position="26"/>
    </location>
</feature>
<proteinExistence type="predicted"/>
<sequence length="200" mass="22979">MMRRERRQAEREAEKERREYERQKSQEEECLIREDERLRKLRAENTEQFAARESERRQSSALTGEKITVLTAAAERLTVPLANVEFDSKEGKHVELVGVLDKLPVDCLLGRSSFGKTLSRQNILDQWKENVSAADASGQEAFVVTRRQRALEEAQLRADELSDRESSIAVKSLSKKETKREGAEEGDLQTLFEGKILEEK</sequence>
<dbReference type="EMBL" id="CALNXK010000524">
    <property type="protein sequence ID" value="CAH3187128.1"/>
    <property type="molecule type" value="Genomic_DNA"/>
</dbReference>
<keyword evidence="3" id="KW-1185">Reference proteome</keyword>
<comment type="caution">
    <text evidence="2">The sequence shown here is derived from an EMBL/GenBank/DDBJ whole genome shotgun (WGS) entry which is preliminary data.</text>
</comment>
<organism evidence="2 3">
    <name type="scientific">Porites lobata</name>
    <dbReference type="NCBI Taxonomy" id="104759"/>
    <lineage>
        <taxon>Eukaryota</taxon>
        <taxon>Metazoa</taxon>
        <taxon>Cnidaria</taxon>
        <taxon>Anthozoa</taxon>
        <taxon>Hexacorallia</taxon>
        <taxon>Scleractinia</taxon>
        <taxon>Fungiina</taxon>
        <taxon>Poritidae</taxon>
        <taxon>Porites</taxon>
    </lineage>
</organism>
<gene>
    <name evidence="2" type="ORF">PLOB_00036851</name>
</gene>